<evidence type="ECO:0000313" key="3">
    <source>
        <dbReference type="EMBL" id="SDL02597.1"/>
    </source>
</evidence>
<evidence type="ECO:0000256" key="1">
    <source>
        <dbReference type="PROSITE-ProRule" id="PRU00703"/>
    </source>
</evidence>
<dbReference type="Gene3D" id="3.10.580.10">
    <property type="entry name" value="CBS-domain"/>
    <property type="match status" value="1"/>
</dbReference>
<organism evidence="3 4">
    <name type="scientific">Streptomyces indicus</name>
    <dbReference type="NCBI Taxonomy" id="417292"/>
    <lineage>
        <taxon>Bacteria</taxon>
        <taxon>Bacillati</taxon>
        <taxon>Actinomycetota</taxon>
        <taxon>Actinomycetes</taxon>
        <taxon>Kitasatosporales</taxon>
        <taxon>Streptomycetaceae</taxon>
        <taxon>Streptomyces</taxon>
    </lineage>
</organism>
<dbReference type="PROSITE" id="PS51371">
    <property type="entry name" value="CBS"/>
    <property type="match status" value="1"/>
</dbReference>
<dbReference type="EMBL" id="FNFF01000016">
    <property type="protein sequence ID" value="SDL02597.1"/>
    <property type="molecule type" value="Genomic_DNA"/>
</dbReference>
<dbReference type="InterPro" id="IPR000644">
    <property type="entry name" value="CBS_dom"/>
</dbReference>
<feature type="domain" description="CBS" evidence="2">
    <location>
        <begin position="93"/>
        <end position="150"/>
    </location>
</feature>
<dbReference type="Proteomes" id="UP000199155">
    <property type="component" value="Unassembled WGS sequence"/>
</dbReference>
<protein>
    <recommendedName>
        <fullName evidence="2">CBS domain-containing protein</fullName>
    </recommendedName>
</protein>
<dbReference type="Pfam" id="PF00571">
    <property type="entry name" value="CBS"/>
    <property type="match status" value="2"/>
</dbReference>
<sequence>MLARDLAEHYPSVTTDDDAVQALHLLAEHGLPALLVVDPDGLPWAVVPGSQLVRQLVPDYVQEDPLIAAVVTDRNVGEMKEELAGRSAAEWLPRRRCTPPFVGPDASATTVAALMARTHTPLVAVIERDGDRVHLVGAVTAARLLGQLIG</sequence>
<keyword evidence="1" id="KW-0129">CBS domain</keyword>
<evidence type="ECO:0000313" key="4">
    <source>
        <dbReference type="Proteomes" id="UP000199155"/>
    </source>
</evidence>
<evidence type="ECO:0000259" key="2">
    <source>
        <dbReference type="PROSITE" id="PS51371"/>
    </source>
</evidence>
<reference evidence="3 4" key="1">
    <citation type="submission" date="2016-10" db="EMBL/GenBank/DDBJ databases">
        <authorList>
            <person name="de Groot N.N."/>
        </authorList>
    </citation>
    <scope>NUCLEOTIDE SEQUENCE [LARGE SCALE GENOMIC DNA]</scope>
    <source>
        <strain evidence="3 4">CGMCC 4.5727</strain>
    </source>
</reference>
<name>A0A1G9GPL3_9ACTN</name>
<accession>A0A1G9GPL3</accession>
<dbReference type="InterPro" id="IPR046342">
    <property type="entry name" value="CBS_dom_sf"/>
</dbReference>
<dbReference type="SUPFAM" id="SSF54631">
    <property type="entry name" value="CBS-domain pair"/>
    <property type="match status" value="1"/>
</dbReference>
<dbReference type="STRING" id="417292.SAMN05421806_116130"/>
<dbReference type="RefSeq" id="WP_093615808.1">
    <property type="nucleotide sequence ID" value="NZ_FNFF01000016.1"/>
</dbReference>
<gene>
    <name evidence="3" type="ORF">SAMN05421806_116130</name>
</gene>
<keyword evidence="4" id="KW-1185">Reference proteome</keyword>
<dbReference type="AlphaFoldDB" id="A0A1G9GPL3"/>
<dbReference type="OrthoDB" id="3535009at2"/>
<proteinExistence type="predicted"/>
<dbReference type="CDD" id="cd17788">
    <property type="entry name" value="CBS_pair_bac"/>
    <property type="match status" value="1"/>
</dbReference>